<dbReference type="OrthoDB" id="9799199at2"/>
<accession>A0A0R1XA03</accession>
<evidence type="ECO:0000256" key="21">
    <source>
        <dbReference type="ARBA" id="ARBA00032396"/>
    </source>
</evidence>
<evidence type="ECO:0000256" key="16">
    <source>
        <dbReference type="ARBA" id="ARBA00023209"/>
    </source>
</evidence>
<evidence type="ECO:0000256" key="11">
    <source>
        <dbReference type="ARBA" id="ARBA00022692"/>
    </source>
</evidence>
<evidence type="ECO:0000256" key="18">
    <source>
        <dbReference type="ARBA" id="ARBA00029893"/>
    </source>
</evidence>
<dbReference type="Pfam" id="PF01148">
    <property type="entry name" value="CTP_transf_1"/>
    <property type="match status" value="1"/>
</dbReference>
<keyword evidence="15 24" id="KW-0472">Membrane</keyword>
<feature type="transmembrane region" description="Helical" evidence="24">
    <location>
        <begin position="85"/>
        <end position="103"/>
    </location>
</feature>
<evidence type="ECO:0000256" key="24">
    <source>
        <dbReference type="SAM" id="Phobius"/>
    </source>
</evidence>
<evidence type="ECO:0000313" key="25">
    <source>
        <dbReference type="EMBL" id="KRM24907.1"/>
    </source>
</evidence>
<evidence type="ECO:0000256" key="5">
    <source>
        <dbReference type="ARBA" id="ARBA00010185"/>
    </source>
</evidence>
<feature type="transmembrane region" description="Helical" evidence="24">
    <location>
        <begin position="207"/>
        <end position="225"/>
    </location>
</feature>
<keyword evidence="11 24" id="KW-0812">Transmembrane</keyword>
<dbReference type="eggNOG" id="COG0575">
    <property type="taxonomic scope" value="Bacteria"/>
</dbReference>
<evidence type="ECO:0000256" key="12">
    <source>
        <dbReference type="ARBA" id="ARBA00022695"/>
    </source>
</evidence>
<dbReference type="GO" id="GO:0004605">
    <property type="term" value="F:phosphatidate cytidylyltransferase activity"/>
    <property type="evidence" value="ECO:0007669"/>
    <property type="project" value="UniProtKB-EC"/>
</dbReference>
<evidence type="ECO:0000256" key="14">
    <source>
        <dbReference type="ARBA" id="ARBA00023098"/>
    </source>
</evidence>
<gene>
    <name evidence="25" type="ORF">FC91_GL001278</name>
</gene>
<evidence type="ECO:0000256" key="15">
    <source>
        <dbReference type="ARBA" id="ARBA00023136"/>
    </source>
</evidence>
<evidence type="ECO:0000256" key="1">
    <source>
        <dbReference type="ARBA" id="ARBA00001698"/>
    </source>
</evidence>
<organism evidence="25 26">
    <name type="scientific">Schleiferilactobacillus harbinensis DSM 16991</name>
    <dbReference type="NCBI Taxonomy" id="1122147"/>
    <lineage>
        <taxon>Bacteria</taxon>
        <taxon>Bacillati</taxon>
        <taxon>Bacillota</taxon>
        <taxon>Bacilli</taxon>
        <taxon>Lactobacillales</taxon>
        <taxon>Lactobacillaceae</taxon>
        <taxon>Schleiferilactobacillus</taxon>
    </lineage>
</organism>
<evidence type="ECO:0000256" key="8">
    <source>
        <dbReference type="ARBA" id="ARBA00022475"/>
    </source>
</evidence>
<evidence type="ECO:0000256" key="9">
    <source>
        <dbReference type="ARBA" id="ARBA00022516"/>
    </source>
</evidence>
<proteinExistence type="inferred from homology"/>
<reference evidence="25 26" key="1">
    <citation type="journal article" date="2015" name="Genome Announc.">
        <title>Expanding the biotechnology potential of lactobacilli through comparative genomics of 213 strains and associated genera.</title>
        <authorList>
            <person name="Sun Z."/>
            <person name="Harris H.M."/>
            <person name="McCann A."/>
            <person name="Guo C."/>
            <person name="Argimon S."/>
            <person name="Zhang W."/>
            <person name="Yang X."/>
            <person name="Jeffery I.B."/>
            <person name="Cooney J.C."/>
            <person name="Kagawa T.F."/>
            <person name="Liu W."/>
            <person name="Song Y."/>
            <person name="Salvetti E."/>
            <person name="Wrobel A."/>
            <person name="Rasinkangas P."/>
            <person name="Parkhill J."/>
            <person name="Rea M.C."/>
            <person name="O'Sullivan O."/>
            <person name="Ritari J."/>
            <person name="Douillard F.P."/>
            <person name="Paul Ross R."/>
            <person name="Yang R."/>
            <person name="Briner A.E."/>
            <person name="Felis G.E."/>
            <person name="de Vos W.M."/>
            <person name="Barrangou R."/>
            <person name="Klaenhammer T.R."/>
            <person name="Caufield P.W."/>
            <person name="Cui Y."/>
            <person name="Zhang H."/>
            <person name="O'Toole P.W."/>
        </authorList>
    </citation>
    <scope>NUCLEOTIDE SEQUENCE [LARGE SCALE GENOMIC DNA]</scope>
    <source>
        <strain evidence="25 26">DSM 16991</strain>
    </source>
</reference>
<feature type="transmembrane region" description="Helical" evidence="24">
    <location>
        <begin position="54"/>
        <end position="73"/>
    </location>
</feature>
<evidence type="ECO:0000256" key="20">
    <source>
        <dbReference type="ARBA" id="ARBA00032253"/>
    </source>
</evidence>
<dbReference type="AlphaFoldDB" id="A0A0R1XA03"/>
<dbReference type="PATRIC" id="fig|1122147.4.peg.1321"/>
<keyword evidence="10" id="KW-0808">Transferase</keyword>
<dbReference type="Proteomes" id="UP000050949">
    <property type="component" value="Unassembled WGS sequence"/>
</dbReference>
<evidence type="ECO:0000256" key="17">
    <source>
        <dbReference type="ARBA" id="ARBA00023264"/>
    </source>
</evidence>
<name>A0A0R1XA03_9LACO</name>
<evidence type="ECO:0000313" key="26">
    <source>
        <dbReference type="Proteomes" id="UP000050949"/>
    </source>
</evidence>
<evidence type="ECO:0000256" key="2">
    <source>
        <dbReference type="ARBA" id="ARBA00004651"/>
    </source>
</evidence>
<comment type="catalytic activity">
    <reaction evidence="1">
        <text>a 1,2-diacyl-sn-glycero-3-phosphate + CTP + H(+) = a CDP-1,2-diacyl-sn-glycerol + diphosphate</text>
        <dbReference type="Rhea" id="RHEA:16229"/>
        <dbReference type="ChEBI" id="CHEBI:15378"/>
        <dbReference type="ChEBI" id="CHEBI:33019"/>
        <dbReference type="ChEBI" id="CHEBI:37563"/>
        <dbReference type="ChEBI" id="CHEBI:58332"/>
        <dbReference type="ChEBI" id="CHEBI:58608"/>
        <dbReference type="EC" id="2.7.7.41"/>
    </reaction>
</comment>
<evidence type="ECO:0000256" key="13">
    <source>
        <dbReference type="ARBA" id="ARBA00022989"/>
    </source>
</evidence>
<dbReference type="EC" id="2.7.7.41" evidence="6"/>
<comment type="similarity">
    <text evidence="5">Belongs to the CDS family.</text>
</comment>
<dbReference type="EMBL" id="AZFW01000129">
    <property type="protein sequence ID" value="KRM24907.1"/>
    <property type="molecule type" value="Genomic_DNA"/>
</dbReference>
<comment type="caution">
    <text evidence="25">The sequence shown here is derived from an EMBL/GenBank/DDBJ whole genome shotgun (WGS) entry which is preliminary data.</text>
</comment>
<evidence type="ECO:0000256" key="19">
    <source>
        <dbReference type="ARBA" id="ARBA00031825"/>
    </source>
</evidence>
<evidence type="ECO:0000256" key="22">
    <source>
        <dbReference type="ARBA" id="ARBA00032743"/>
    </source>
</evidence>
<evidence type="ECO:0000256" key="10">
    <source>
        <dbReference type="ARBA" id="ARBA00022679"/>
    </source>
</evidence>
<evidence type="ECO:0000256" key="4">
    <source>
        <dbReference type="ARBA" id="ARBA00005189"/>
    </source>
</evidence>
<evidence type="ECO:0000256" key="3">
    <source>
        <dbReference type="ARBA" id="ARBA00005119"/>
    </source>
</evidence>
<protein>
    <recommendedName>
        <fullName evidence="7">Phosphatidate cytidylyltransferase</fullName>
        <ecNumber evidence="6">2.7.7.41</ecNumber>
    </recommendedName>
    <alternativeName>
        <fullName evidence="20">CDP-DAG synthase</fullName>
    </alternativeName>
    <alternativeName>
        <fullName evidence="22">CDP-DG synthase</fullName>
    </alternativeName>
    <alternativeName>
        <fullName evidence="18">CDP-diacylglycerol synthase</fullName>
    </alternativeName>
    <alternativeName>
        <fullName evidence="21">CDP-diglyceride pyrophosphorylase</fullName>
    </alternativeName>
    <alternativeName>
        <fullName evidence="23">CDP-diglyceride synthase</fullName>
    </alternativeName>
    <alternativeName>
        <fullName evidence="19">CTP:phosphatidate cytidylyltransferase</fullName>
    </alternativeName>
</protein>
<evidence type="ECO:0000256" key="6">
    <source>
        <dbReference type="ARBA" id="ARBA00012487"/>
    </source>
</evidence>
<sequence>MRQRVITAIWALAIFLPTIYFGSWAIEVLAILLGLIGLSEFFLMRKRIVVSPDFIIAGFGIVVMILPAGFYGWLKGWLPNNVSHWFNITEFLMMLFMLMLVITVTSKNRINIEDIAISTLAMAYLGGGFGALVMVRNQGSFMKLLFVLLIVWVTDSGAYLIGRKLGKHKLTPISPNKTWEGSIGGTVSAVIVGTLYCLAVPEVQVYALWRMILIILILSIVGQFGDLVESAYKRYFGVKDSGKILPGHGGILDRFDSLLFVLPLVQIFGLI</sequence>
<keyword evidence="17" id="KW-1208">Phospholipid metabolism</keyword>
<comment type="subcellular location">
    <subcellularLocation>
        <location evidence="2">Cell membrane</location>
        <topology evidence="2">Multi-pass membrane protein</topology>
    </subcellularLocation>
</comment>
<keyword evidence="13 24" id="KW-1133">Transmembrane helix</keyword>
<keyword evidence="12" id="KW-0548">Nucleotidyltransferase</keyword>
<comment type="pathway">
    <text evidence="3">Phospholipid metabolism; CDP-diacylglycerol biosynthesis; CDP-diacylglycerol from sn-glycerol 3-phosphate: step 3/3.</text>
</comment>
<evidence type="ECO:0000256" key="7">
    <source>
        <dbReference type="ARBA" id="ARBA00019373"/>
    </source>
</evidence>
<keyword evidence="8" id="KW-1003">Cell membrane</keyword>
<keyword evidence="9" id="KW-0444">Lipid biosynthesis</keyword>
<keyword evidence="16" id="KW-0594">Phospholipid biosynthesis</keyword>
<feature type="transmembrane region" description="Helical" evidence="24">
    <location>
        <begin position="115"/>
        <end position="135"/>
    </location>
</feature>
<dbReference type="PANTHER" id="PTHR46382">
    <property type="entry name" value="PHOSPHATIDATE CYTIDYLYLTRANSFERASE"/>
    <property type="match status" value="1"/>
</dbReference>
<keyword evidence="14" id="KW-0443">Lipid metabolism</keyword>
<dbReference type="GO" id="GO:0016024">
    <property type="term" value="P:CDP-diacylglycerol biosynthetic process"/>
    <property type="evidence" value="ECO:0007669"/>
    <property type="project" value="TreeGrafter"/>
</dbReference>
<feature type="transmembrane region" description="Helical" evidence="24">
    <location>
        <begin position="183"/>
        <end position="201"/>
    </location>
</feature>
<feature type="transmembrane region" description="Helical" evidence="24">
    <location>
        <begin position="20"/>
        <end position="42"/>
    </location>
</feature>
<dbReference type="GO" id="GO:0005886">
    <property type="term" value="C:plasma membrane"/>
    <property type="evidence" value="ECO:0007669"/>
    <property type="project" value="UniProtKB-SubCell"/>
</dbReference>
<feature type="transmembrane region" description="Helical" evidence="24">
    <location>
        <begin position="141"/>
        <end position="162"/>
    </location>
</feature>
<dbReference type="PANTHER" id="PTHR46382:SF1">
    <property type="entry name" value="PHOSPHATIDATE CYTIDYLYLTRANSFERASE"/>
    <property type="match status" value="1"/>
</dbReference>
<dbReference type="RefSeq" id="WP_027827708.1">
    <property type="nucleotide sequence ID" value="NZ_AUEH01000006.1"/>
</dbReference>
<evidence type="ECO:0000256" key="23">
    <source>
        <dbReference type="ARBA" id="ARBA00033406"/>
    </source>
</evidence>
<comment type="pathway">
    <text evidence="4">Lipid metabolism.</text>
</comment>